<evidence type="ECO:0000313" key="2">
    <source>
        <dbReference type="EMBL" id="KAF2657688.1"/>
    </source>
</evidence>
<organism evidence="2 3">
    <name type="scientific">Lophiostoma macrostomum CBS 122681</name>
    <dbReference type="NCBI Taxonomy" id="1314788"/>
    <lineage>
        <taxon>Eukaryota</taxon>
        <taxon>Fungi</taxon>
        <taxon>Dikarya</taxon>
        <taxon>Ascomycota</taxon>
        <taxon>Pezizomycotina</taxon>
        <taxon>Dothideomycetes</taxon>
        <taxon>Pleosporomycetidae</taxon>
        <taxon>Pleosporales</taxon>
        <taxon>Lophiostomataceae</taxon>
        <taxon>Lophiostoma</taxon>
    </lineage>
</organism>
<proteinExistence type="predicted"/>
<dbReference type="EMBL" id="MU004323">
    <property type="protein sequence ID" value="KAF2657688.1"/>
    <property type="molecule type" value="Genomic_DNA"/>
</dbReference>
<evidence type="ECO:0000313" key="3">
    <source>
        <dbReference type="Proteomes" id="UP000799324"/>
    </source>
</evidence>
<evidence type="ECO:0000256" key="1">
    <source>
        <dbReference type="SAM" id="MobiDB-lite"/>
    </source>
</evidence>
<reference evidence="2" key="1">
    <citation type="journal article" date="2020" name="Stud. Mycol.">
        <title>101 Dothideomycetes genomes: a test case for predicting lifestyles and emergence of pathogens.</title>
        <authorList>
            <person name="Haridas S."/>
            <person name="Albert R."/>
            <person name="Binder M."/>
            <person name="Bloem J."/>
            <person name="Labutti K."/>
            <person name="Salamov A."/>
            <person name="Andreopoulos B."/>
            <person name="Baker S."/>
            <person name="Barry K."/>
            <person name="Bills G."/>
            <person name="Bluhm B."/>
            <person name="Cannon C."/>
            <person name="Castanera R."/>
            <person name="Culley D."/>
            <person name="Daum C."/>
            <person name="Ezra D."/>
            <person name="Gonzalez J."/>
            <person name="Henrissat B."/>
            <person name="Kuo A."/>
            <person name="Liang C."/>
            <person name="Lipzen A."/>
            <person name="Lutzoni F."/>
            <person name="Magnuson J."/>
            <person name="Mondo S."/>
            <person name="Nolan M."/>
            <person name="Ohm R."/>
            <person name="Pangilinan J."/>
            <person name="Park H.-J."/>
            <person name="Ramirez L."/>
            <person name="Alfaro M."/>
            <person name="Sun H."/>
            <person name="Tritt A."/>
            <person name="Yoshinaga Y."/>
            <person name="Zwiers L.-H."/>
            <person name="Turgeon B."/>
            <person name="Goodwin S."/>
            <person name="Spatafora J."/>
            <person name="Crous P."/>
            <person name="Grigoriev I."/>
        </authorList>
    </citation>
    <scope>NUCLEOTIDE SEQUENCE</scope>
    <source>
        <strain evidence="2">CBS 122681</strain>
    </source>
</reference>
<accession>A0A6A6TFC8</accession>
<dbReference type="AlphaFoldDB" id="A0A6A6TFC8"/>
<dbReference type="PANTHER" id="PTHR40788">
    <property type="entry name" value="CLR5 DOMAIN-CONTAINING PROTEIN-RELATED"/>
    <property type="match status" value="1"/>
</dbReference>
<sequence length="847" mass="96437">MAGRSIPRFDPFNEEHTMDLPGADDDFSGIDWNDPASFFNAIGAGSGGLPMPKMISAKEVKKQSKQHSTRILKDWNLLKAILDRHEPTIHRRWLKKTRNQRVALLLAAWPNMPAAHRPDFLAFRKETVSQREQGTKFKEAYMWPCINLEDLSKPKALLLFLQARAQSSPGAFAMADHDAMRLGFVSKAIVATFLNEHTLMFTNRETPETYGELIAWDDHPDAFQWLHMQKGMHPGYGLVVLEVQEKIFGFLVECCKRIMHEIPPAELSGNKYPVQPGTTLTGETLNGFDSLAVMASESPYRKPVSMDLLRLESVIAAKKAAAEDHIWAMREDPGYFSDAVLESRDHRQEMMQDTNGKSHPLLSPGRESVLWYRIIGNLLARAHISLEIWSELLTQVKGLRALQVKYQNEISPDSDLPEEYLNALLTFHHYIKQGAKGTKGELKHVAVASPPLRQFYERTPPRDTNSNMIQVRSRSTKPEKTAAELLWLLRVLWEDGQDLSVIGFTNIVDELGRLIQSETKTKDLLSSYMMDIVSDLSVFSEATRQLNIYQPWAAGFEDALVDKEDELQKAFARRTADWSILMSVLDGPSQAKLIRLGEPNDRKFYYPIDRPRTKESTQSLQSAESNLDSFWSGVDKNMRVRMSENLDRTALGALLSRHRILQRTPDWVEPDRQRKDQKMDIQAITMPLSEIYLDLQQRTERTIDRGERTARAAKVKTRGVAESSSQNANATPQDLSLESATRFLLDARSLKVFRTLFYTPSLTATPGEVPWTDFLHAMVGTGFMPEKLYGSVWQFRPTKLDVERSIQFHEPHPSGKLPYKTARRYGRRLNRAYGWEGNMFVANESGA</sequence>
<dbReference type="OrthoDB" id="2922289at2759"/>
<gene>
    <name evidence="2" type="ORF">K491DRAFT_654535</name>
</gene>
<keyword evidence="3" id="KW-1185">Reference proteome</keyword>
<feature type="region of interest" description="Disordered" evidence="1">
    <location>
        <begin position="1"/>
        <end position="24"/>
    </location>
</feature>
<dbReference type="Proteomes" id="UP000799324">
    <property type="component" value="Unassembled WGS sequence"/>
</dbReference>
<protein>
    <submittedName>
        <fullName evidence="2">Uncharacterized protein</fullName>
    </submittedName>
</protein>
<dbReference type="PANTHER" id="PTHR40788:SF2">
    <property type="entry name" value="CLR5 DOMAIN-CONTAINING PROTEIN"/>
    <property type="match status" value="1"/>
</dbReference>
<name>A0A6A6TFC8_9PLEO</name>